<comment type="similarity">
    <text evidence="3">Belongs to the XPG/RAD2 endonuclease family. XPG subfamily.</text>
</comment>
<evidence type="ECO:0000256" key="11">
    <source>
        <dbReference type="ARBA" id="ARBA00023242"/>
    </source>
</evidence>
<dbReference type="GO" id="GO:0006289">
    <property type="term" value="P:nucleotide-excision repair"/>
    <property type="evidence" value="ECO:0007669"/>
    <property type="project" value="InterPro"/>
</dbReference>
<dbReference type="PRINTS" id="PR00066">
    <property type="entry name" value="XRODRMPGMNTG"/>
</dbReference>
<feature type="domain" description="XPG N-terminal" evidence="14">
    <location>
        <begin position="1"/>
        <end position="98"/>
    </location>
</feature>
<organism evidence="15 16">
    <name type="scientific">Dimargaris cristalligena</name>
    <dbReference type="NCBI Taxonomy" id="215637"/>
    <lineage>
        <taxon>Eukaryota</taxon>
        <taxon>Fungi</taxon>
        <taxon>Fungi incertae sedis</taxon>
        <taxon>Zoopagomycota</taxon>
        <taxon>Kickxellomycotina</taxon>
        <taxon>Dimargaritomycetes</taxon>
        <taxon>Dimargaritales</taxon>
        <taxon>Dimargaritaceae</taxon>
        <taxon>Dimargaris</taxon>
    </lineage>
</organism>
<feature type="non-terminal residue" evidence="15">
    <location>
        <position position="259"/>
    </location>
</feature>
<keyword evidence="16" id="KW-1185">Reference proteome</keyword>
<evidence type="ECO:0000256" key="3">
    <source>
        <dbReference type="ARBA" id="ARBA00005283"/>
    </source>
</evidence>
<evidence type="ECO:0000256" key="8">
    <source>
        <dbReference type="ARBA" id="ARBA00022801"/>
    </source>
</evidence>
<evidence type="ECO:0000313" key="16">
    <source>
        <dbReference type="Proteomes" id="UP000268162"/>
    </source>
</evidence>
<evidence type="ECO:0000256" key="1">
    <source>
        <dbReference type="ARBA" id="ARBA00001946"/>
    </source>
</evidence>
<keyword evidence="5" id="KW-0479">Metal-binding</keyword>
<evidence type="ECO:0000256" key="10">
    <source>
        <dbReference type="ARBA" id="ARBA00023204"/>
    </source>
</evidence>
<evidence type="ECO:0000313" key="15">
    <source>
        <dbReference type="EMBL" id="RKP37307.1"/>
    </source>
</evidence>
<name>A0A4P9ZUS0_9FUNG</name>
<keyword evidence="8" id="KW-0378">Hydrolase</keyword>
<dbReference type="GO" id="GO:0003697">
    <property type="term" value="F:single-stranded DNA binding"/>
    <property type="evidence" value="ECO:0007669"/>
    <property type="project" value="InterPro"/>
</dbReference>
<keyword evidence="9" id="KW-0460">Magnesium</keyword>
<dbReference type="AlphaFoldDB" id="A0A4P9ZUS0"/>
<dbReference type="STRING" id="215637.A0A4P9ZUS0"/>
<evidence type="ECO:0000256" key="7">
    <source>
        <dbReference type="ARBA" id="ARBA00022763"/>
    </source>
</evidence>
<dbReference type="CDD" id="cd09868">
    <property type="entry name" value="PIN_XPG_RAD2"/>
    <property type="match status" value="1"/>
</dbReference>
<comment type="subcellular location">
    <subcellularLocation>
        <location evidence="2">Nucleus</location>
    </subcellularLocation>
</comment>
<dbReference type="SMART" id="SM00485">
    <property type="entry name" value="XPGN"/>
    <property type="match status" value="1"/>
</dbReference>
<dbReference type="Proteomes" id="UP000268162">
    <property type="component" value="Unassembled WGS sequence"/>
</dbReference>
<keyword evidence="7" id="KW-0227">DNA damage</keyword>
<keyword evidence="11" id="KW-0539">Nucleus</keyword>
<dbReference type="GO" id="GO:0046872">
    <property type="term" value="F:metal ion binding"/>
    <property type="evidence" value="ECO:0007669"/>
    <property type="project" value="UniProtKB-KW"/>
</dbReference>
<evidence type="ECO:0000256" key="5">
    <source>
        <dbReference type="ARBA" id="ARBA00022723"/>
    </source>
</evidence>
<evidence type="ECO:0000256" key="2">
    <source>
        <dbReference type="ARBA" id="ARBA00004123"/>
    </source>
</evidence>
<evidence type="ECO:0000259" key="14">
    <source>
        <dbReference type="SMART" id="SM00485"/>
    </source>
</evidence>
<feature type="domain" description="XPG-I" evidence="13">
    <location>
        <begin position="141"/>
        <end position="210"/>
    </location>
</feature>
<dbReference type="InterPro" id="IPR006085">
    <property type="entry name" value="XPG_DNA_repair_N"/>
</dbReference>
<dbReference type="Pfam" id="PF00752">
    <property type="entry name" value="XPG_N"/>
    <property type="match status" value="1"/>
</dbReference>
<evidence type="ECO:0000259" key="13">
    <source>
        <dbReference type="SMART" id="SM00484"/>
    </source>
</evidence>
<dbReference type="InterPro" id="IPR006084">
    <property type="entry name" value="XPG/Rad2"/>
</dbReference>
<gene>
    <name evidence="15" type="ORF">BJ085DRAFT_21402</name>
</gene>
<comment type="cofactor">
    <cofactor evidence="1">
        <name>Mg(2+)</name>
        <dbReference type="ChEBI" id="CHEBI:18420"/>
    </cofactor>
</comment>
<dbReference type="Pfam" id="PF00867">
    <property type="entry name" value="XPG_I"/>
    <property type="match status" value="1"/>
</dbReference>
<dbReference type="PRINTS" id="PR00853">
    <property type="entry name" value="XPGRADSUPER"/>
</dbReference>
<dbReference type="SMART" id="SM00484">
    <property type="entry name" value="XPGI"/>
    <property type="match status" value="1"/>
</dbReference>
<proteinExistence type="inferred from homology"/>
<dbReference type="InterPro" id="IPR036279">
    <property type="entry name" value="5-3_exonuclease_C_sf"/>
</dbReference>
<dbReference type="GO" id="GO:0048256">
    <property type="term" value="F:flap endonuclease activity"/>
    <property type="evidence" value="ECO:0007669"/>
    <property type="project" value="UniProtKB-ARBA"/>
</dbReference>
<dbReference type="PANTHER" id="PTHR16171:SF7">
    <property type="entry name" value="DNA REPAIR PROTEIN RAD2"/>
    <property type="match status" value="1"/>
</dbReference>
<evidence type="ECO:0000256" key="4">
    <source>
        <dbReference type="ARBA" id="ARBA00022722"/>
    </source>
</evidence>
<dbReference type="GO" id="GO:0005634">
    <property type="term" value="C:nucleus"/>
    <property type="evidence" value="ECO:0007669"/>
    <property type="project" value="UniProtKB-SubCell"/>
</dbReference>
<keyword evidence="4" id="KW-0540">Nuclease</keyword>
<comment type="similarity">
    <text evidence="12">Belongs to the XPG/RAD2 endonuclease family. GEN subfamily.</text>
</comment>
<dbReference type="SUPFAM" id="SSF88723">
    <property type="entry name" value="PIN domain-like"/>
    <property type="match status" value="1"/>
</dbReference>
<keyword evidence="10" id="KW-0234">DNA repair</keyword>
<dbReference type="InterPro" id="IPR029060">
    <property type="entry name" value="PIN-like_dom_sf"/>
</dbReference>
<evidence type="ECO:0000256" key="12">
    <source>
        <dbReference type="ARBA" id="ARBA00038112"/>
    </source>
</evidence>
<dbReference type="SMART" id="SM00279">
    <property type="entry name" value="HhH2"/>
    <property type="match status" value="1"/>
</dbReference>
<dbReference type="FunFam" id="1.10.150.20:FF:000030">
    <property type="entry name" value="Flap endonuclease GEN-like 1"/>
    <property type="match status" value="1"/>
</dbReference>
<sequence>MGVQGLWPLLEPAARPTKLESLRGRRLAIDASIWLHQFIKAIKDKEGNALPNSHILGFLRRICKLLYYGIKPVFVFDGQTPEIKRKTIVTFLTSLEHNSPAQVRQHLHSEITQFRQRQTREERYASEVNAEMVSDIQLLLRLFGIPFTTAPTEAEAECAQLSQQGLIDGIVTDDSDVFLFGGTQVFRHMFNQAKSVEYYLLADLGQEMAIDRTILIQLAYLLGSDYTDGIPGVGLVNALEILNEFRGPAALADFKTWWL</sequence>
<dbReference type="Gene3D" id="3.40.50.1010">
    <property type="entry name" value="5'-nuclease"/>
    <property type="match status" value="1"/>
</dbReference>
<dbReference type="InterPro" id="IPR006086">
    <property type="entry name" value="XPG-I_dom"/>
</dbReference>
<dbReference type="SUPFAM" id="SSF47807">
    <property type="entry name" value="5' to 3' exonuclease, C-terminal subdomain"/>
    <property type="match status" value="1"/>
</dbReference>
<dbReference type="InterPro" id="IPR008918">
    <property type="entry name" value="HhH2"/>
</dbReference>
<protein>
    <submittedName>
        <fullName evidence="15">PIN domain-like protein</fullName>
    </submittedName>
</protein>
<evidence type="ECO:0000256" key="6">
    <source>
        <dbReference type="ARBA" id="ARBA00022759"/>
    </source>
</evidence>
<accession>A0A4P9ZUS0</accession>
<dbReference type="InterPro" id="IPR001044">
    <property type="entry name" value="XPG/Rad2_eukaryotes"/>
</dbReference>
<dbReference type="Gene3D" id="1.10.150.20">
    <property type="entry name" value="5' to 3' exonuclease, C-terminal subdomain"/>
    <property type="match status" value="1"/>
</dbReference>
<keyword evidence="6" id="KW-0255">Endonuclease</keyword>
<dbReference type="PANTHER" id="PTHR16171">
    <property type="entry name" value="DNA REPAIR PROTEIN COMPLEMENTING XP-G CELLS-RELATED"/>
    <property type="match status" value="1"/>
</dbReference>
<dbReference type="EMBL" id="ML002511">
    <property type="protein sequence ID" value="RKP37307.1"/>
    <property type="molecule type" value="Genomic_DNA"/>
</dbReference>
<reference evidence="16" key="1">
    <citation type="journal article" date="2018" name="Nat. Microbiol.">
        <title>Leveraging single-cell genomics to expand the fungal tree of life.</title>
        <authorList>
            <person name="Ahrendt S.R."/>
            <person name="Quandt C.A."/>
            <person name="Ciobanu D."/>
            <person name="Clum A."/>
            <person name="Salamov A."/>
            <person name="Andreopoulos B."/>
            <person name="Cheng J.F."/>
            <person name="Woyke T."/>
            <person name="Pelin A."/>
            <person name="Henrissat B."/>
            <person name="Reynolds N.K."/>
            <person name="Benny G.L."/>
            <person name="Smith M.E."/>
            <person name="James T.Y."/>
            <person name="Grigoriev I.V."/>
        </authorList>
    </citation>
    <scope>NUCLEOTIDE SEQUENCE [LARGE SCALE GENOMIC DNA]</scope>
    <source>
        <strain evidence="16">RSA 468</strain>
    </source>
</reference>
<evidence type="ECO:0000256" key="9">
    <source>
        <dbReference type="ARBA" id="ARBA00022842"/>
    </source>
</evidence>